<dbReference type="InterPro" id="IPR001570">
    <property type="entry name" value="Peptidase_M4_C_domain"/>
</dbReference>
<dbReference type="RefSeq" id="WP_120647362.1">
    <property type="nucleotide sequence ID" value="NZ_RAWB01000530.1"/>
</dbReference>
<dbReference type="GO" id="GO:0046872">
    <property type="term" value="F:metal ion binding"/>
    <property type="evidence" value="ECO:0007669"/>
    <property type="project" value="UniProtKB-KW"/>
</dbReference>
<dbReference type="EMBL" id="RAWB01000530">
    <property type="protein sequence ID" value="RKH47181.1"/>
    <property type="molecule type" value="Genomic_DNA"/>
</dbReference>
<gene>
    <name evidence="9" type="ORF">D7V93_34155</name>
</gene>
<organism evidence="9 10">
    <name type="scientific">Corallococcus llansteffanensis</name>
    <dbReference type="NCBI Taxonomy" id="2316731"/>
    <lineage>
        <taxon>Bacteria</taxon>
        <taxon>Pseudomonadati</taxon>
        <taxon>Myxococcota</taxon>
        <taxon>Myxococcia</taxon>
        <taxon>Myxococcales</taxon>
        <taxon>Cystobacterineae</taxon>
        <taxon>Myxococcaceae</taxon>
        <taxon>Corallococcus</taxon>
    </lineage>
</organism>
<reference evidence="10" key="1">
    <citation type="submission" date="2018-09" db="EMBL/GenBank/DDBJ databases">
        <authorList>
            <person name="Livingstone P.G."/>
            <person name="Whitworth D.E."/>
        </authorList>
    </citation>
    <scope>NUCLEOTIDE SEQUENCE [LARGE SCALE GENOMIC DNA]</scope>
    <source>
        <strain evidence="10">CA051B</strain>
    </source>
</reference>
<dbReference type="GO" id="GO:0004222">
    <property type="term" value="F:metalloendopeptidase activity"/>
    <property type="evidence" value="ECO:0007669"/>
    <property type="project" value="InterPro"/>
</dbReference>
<feature type="domain" description="Peptidase M4 C-terminal" evidence="7">
    <location>
        <begin position="383"/>
        <end position="550"/>
    </location>
</feature>
<keyword evidence="2" id="KW-0479">Metal-binding</keyword>
<dbReference type="Gene3D" id="3.10.170.10">
    <property type="match status" value="1"/>
</dbReference>
<keyword evidence="3" id="KW-0378">Hydrolase</keyword>
<sequence length="1102" mass="118276">MGLRQGLLSGLFFIVSSCGPTSLEEPAPDKALARTRAERLVAERGFDLREVSLVPDGKGNRHALHFRGVPIWGLEAKTAEEEALFSNARFESAGAVETEARLTEAQAWEAALAALKDSTAKVEAVKLVLLPTEEQRLRKDAAPSFVGSRNAADFERVVTGLRLIYRLKLSTGGDARRRWMAQVDARSGEVLRLEPLEHMGVTGTPKKAVGNGYYSGRSTISVLYDAFARVNRLRDPHTNIYEAYVVVEPRSYAYVEYVSSDLNLGDGLRYSGAGPLGTNGETAAVDAYSAVNLAWSVYETFLGRNGPTGNGTAFEVQVHVPMANAAYFPDEYEPSLAFGYRDLAVRPLAPMTTTDIVGHEMAHDFFARELAGDPANIPRERSEQAGLNEGTGDIFGFVTELLRDAKRASSTSTYIDGVVLKASNYTSAEETGTAGRSILEPNNPEWVENIGSFDEHDSGGPLGRMFMLLSYGCGTNPQSPWSCRLVPEGFGGLGPTEALRIWALAVQLMPLGSDYLQARQAALAAATTLDGTQGGNRMRAVAYAFAAINVGYKPDLFPPQTTLSCRQVLQDIECTGTITDAEIPGQYSQAPRLVLDGGTQIKTLPGWQFTQTLSGAGLASGNHTVQLQAWDYWQNPATRTVTVLLDKTPPTVASVTVSGLPKQPRYSVTASDASGIRVVEFGEGAQVLSGVFAPPYEYALDTSTWTDGIHDVVIQVSDTYLNATVRHQSLKVDNTPPTVAMTVGSGQEAPFNVNVTVTDASDVARVDFKVDGVVFATRTHVATTYLASYIPNDPLAHNLTVEVTDAFGNKRTTGTAAPLDRTPPQVSFLKEQVSSLVKLTVGVSDGCGVQYPYALYVDGILVGQPTTPGYVLEFGASMAAGTHAFQAIVSDKCGNTANYQTTFFKDLTPPVITGIVRDDSQPKKPKFTVQCTDTEGVHHVEMRENSGVVAQIDTTAPYEFVVDTTSRLDGNYTMLFQCSDINGVASAPETRMVTADNTGPTHSLTVYGAGRSYFVSAGTVADPRGVQSVVLSGGLLPGFSITLTQAPYGFQWNIPGTGTLQTQLPFTVTAKDTWGNTSGKTLYCTVNTASTTPNYLSCVTPP</sequence>
<dbReference type="GO" id="GO:0006508">
    <property type="term" value="P:proteolysis"/>
    <property type="evidence" value="ECO:0007669"/>
    <property type="project" value="UniProtKB-KW"/>
</dbReference>
<evidence type="ECO:0000313" key="10">
    <source>
        <dbReference type="Proteomes" id="UP000272888"/>
    </source>
</evidence>
<evidence type="ECO:0000256" key="1">
    <source>
        <dbReference type="ARBA" id="ARBA00022670"/>
    </source>
</evidence>
<feature type="domain" description="Ig-like" evidence="8">
    <location>
        <begin position="696"/>
        <end position="763"/>
    </location>
</feature>
<dbReference type="Gene3D" id="1.10.390.10">
    <property type="entry name" value="Neutral Protease Domain 2"/>
    <property type="match status" value="1"/>
</dbReference>
<dbReference type="InterPro" id="IPR027268">
    <property type="entry name" value="Peptidase_M4/M1_CTD_sf"/>
</dbReference>
<dbReference type="Pfam" id="PF13750">
    <property type="entry name" value="Big_3_3"/>
    <property type="match status" value="1"/>
</dbReference>
<comment type="caution">
    <text evidence="9">The sequence shown here is derived from an EMBL/GenBank/DDBJ whole genome shotgun (WGS) entry which is preliminary data.</text>
</comment>
<dbReference type="InterPro" id="IPR022038">
    <property type="entry name" value="Ig-like_bact"/>
</dbReference>
<proteinExistence type="predicted"/>
<dbReference type="Pfam" id="PF02868">
    <property type="entry name" value="Peptidase_M4_C"/>
    <property type="match status" value="1"/>
</dbReference>
<dbReference type="PROSITE" id="PS51257">
    <property type="entry name" value="PROKAR_LIPOPROTEIN"/>
    <property type="match status" value="1"/>
</dbReference>
<dbReference type="PANTHER" id="PTHR33794:SF1">
    <property type="entry name" value="BACILLOLYSIN"/>
    <property type="match status" value="1"/>
</dbReference>
<dbReference type="InterPro" id="IPR050728">
    <property type="entry name" value="Zinc_Metalloprotease_M4"/>
</dbReference>
<dbReference type="InterPro" id="IPR013856">
    <property type="entry name" value="Peptidase_M4_domain"/>
</dbReference>
<evidence type="ECO:0000256" key="5">
    <source>
        <dbReference type="ARBA" id="ARBA00023049"/>
    </source>
</evidence>
<dbReference type="SUPFAM" id="SSF55486">
    <property type="entry name" value="Metalloproteases ('zincins'), catalytic domain"/>
    <property type="match status" value="1"/>
</dbReference>
<dbReference type="PANTHER" id="PTHR33794">
    <property type="entry name" value="BACILLOLYSIN"/>
    <property type="match status" value="1"/>
</dbReference>
<protein>
    <recommendedName>
        <fullName evidence="11">Peptidase M4 domain-containing protein</fullName>
    </recommendedName>
</protein>
<dbReference type="Pfam" id="PF01447">
    <property type="entry name" value="Peptidase_M4"/>
    <property type="match status" value="1"/>
</dbReference>
<name>A0A3A8NY66_9BACT</name>
<dbReference type="Proteomes" id="UP000272888">
    <property type="component" value="Unassembled WGS sequence"/>
</dbReference>
<keyword evidence="5" id="KW-0482">Metalloprotease</keyword>
<evidence type="ECO:0000259" key="7">
    <source>
        <dbReference type="Pfam" id="PF02868"/>
    </source>
</evidence>
<keyword evidence="1" id="KW-0645">Protease</keyword>
<keyword evidence="10" id="KW-1185">Reference proteome</keyword>
<dbReference type="Gene3D" id="2.60.40.10">
    <property type="entry name" value="Immunoglobulins"/>
    <property type="match status" value="3"/>
</dbReference>
<evidence type="ECO:0000256" key="4">
    <source>
        <dbReference type="ARBA" id="ARBA00022833"/>
    </source>
</evidence>
<evidence type="ECO:0008006" key="11">
    <source>
        <dbReference type="Google" id="ProtNLM"/>
    </source>
</evidence>
<evidence type="ECO:0000259" key="8">
    <source>
        <dbReference type="Pfam" id="PF13750"/>
    </source>
</evidence>
<dbReference type="AlphaFoldDB" id="A0A3A8NY66"/>
<dbReference type="InterPro" id="IPR013783">
    <property type="entry name" value="Ig-like_fold"/>
</dbReference>
<evidence type="ECO:0000256" key="3">
    <source>
        <dbReference type="ARBA" id="ARBA00022801"/>
    </source>
</evidence>
<keyword evidence="4" id="KW-0862">Zinc</keyword>
<accession>A0A3A8NY66</accession>
<feature type="domain" description="Peptidase M4" evidence="6">
    <location>
        <begin position="277"/>
        <end position="365"/>
    </location>
</feature>
<evidence type="ECO:0000256" key="2">
    <source>
        <dbReference type="ARBA" id="ARBA00022723"/>
    </source>
</evidence>
<evidence type="ECO:0000313" key="9">
    <source>
        <dbReference type="EMBL" id="RKH47181.1"/>
    </source>
</evidence>
<evidence type="ECO:0000259" key="6">
    <source>
        <dbReference type="Pfam" id="PF01447"/>
    </source>
</evidence>